<dbReference type="GO" id="GO:0061630">
    <property type="term" value="F:ubiquitin protein ligase activity"/>
    <property type="evidence" value="ECO:0007669"/>
    <property type="project" value="UniProtKB-EC"/>
</dbReference>
<evidence type="ECO:0000256" key="9">
    <source>
        <dbReference type="ARBA" id="ARBA00022833"/>
    </source>
</evidence>
<proteinExistence type="predicted"/>
<keyword evidence="6" id="KW-0677">Repeat</keyword>
<accession>A0A4Y7Q7S7</accession>
<protein>
    <recommendedName>
        <fullName evidence="3">RBR-type E3 ubiquitin transferase</fullName>
        <ecNumber evidence="3">2.3.2.31</ecNumber>
    </recommendedName>
</protein>
<evidence type="ECO:0000256" key="3">
    <source>
        <dbReference type="ARBA" id="ARBA00012251"/>
    </source>
</evidence>
<dbReference type="Pfam" id="PF22605">
    <property type="entry name" value="IBR_2"/>
    <property type="match status" value="1"/>
</dbReference>
<evidence type="ECO:0000256" key="2">
    <source>
        <dbReference type="ARBA" id="ARBA00004906"/>
    </source>
</evidence>
<dbReference type="OrthoDB" id="1431934at2759"/>
<dbReference type="Gene3D" id="1.20.120.1750">
    <property type="match status" value="1"/>
</dbReference>
<evidence type="ECO:0000256" key="5">
    <source>
        <dbReference type="ARBA" id="ARBA00022723"/>
    </source>
</evidence>
<dbReference type="PROSITE" id="PS50089">
    <property type="entry name" value="ZF_RING_2"/>
    <property type="match status" value="1"/>
</dbReference>
<dbReference type="InterPro" id="IPR031127">
    <property type="entry name" value="E3_UB_ligase_RBR"/>
</dbReference>
<dbReference type="InterPro" id="IPR017907">
    <property type="entry name" value="Znf_RING_CS"/>
</dbReference>
<keyword evidence="5" id="KW-0479">Metal-binding</keyword>
<dbReference type="InterPro" id="IPR001841">
    <property type="entry name" value="Znf_RING"/>
</dbReference>
<dbReference type="InterPro" id="IPR054694">
    <property type="entry name" value="Parkin-like_IBR"/>
</dbReference>
<evidence type="ECO:0000256" key="8">
    <source>
        <dbReference type="ARBA" id="ARBA00022786"/>
    </source>
</evidence>
<dbReference type="Proteomes" id="UP000294933">
    <property type="component" value="Unassembled WGS sequence"/>
</dbReference>
<dbReference type="CDD" id="cd22584">
    <property type="entry name" value="Rcat_RBR_unk"/>
    <property type="match status" value="1"/>
</dbReference>
<evidence type="ECO:0000313" key="14">
    <source>
        <dbReference type="EMBL" id="TDL23182.1"/>
    </source>
</evidence>
<name>A0A4Y7Q7S7_9AGAM</name>
<feature type="compositionally biased region" description="Basic and acidic residues" evidence="11">
    <location>
        <begin position="305"/>
        <end position="319"/>
    </location>
</feature>
<keyword evidence="7 10" id="KW-0863">Zinc-finger</keyword>
<keyword evidence="15" id="KW-1185">Reference proteome</keyword>
<evidence type="ECO:0000259" key="13">
    <source>
        <dbReference type="PROSITE" id="PS51873"/>
    </source>
</evidence>
<feature type="domain" description="RING-type" evidence="13">
    <location>
        <begin position="452"/>
        <end position="668"/>
    </location>
</feature>
<dbReference type="STRING" id="50990.A0A4Y7Q7S7"/>
<dbReference type="InterPro" id="IPR044066">
    <property type="entry name" value="TRIAD_supradom"/>
</dbReference>
<feature type="region of interest" description="Disordered" evidence="11">
    <location>
        <begin position="305"/>
        <end position="342"/>
    </location>
</feature>
<dbReference type="SUPFAM" id="SSF57850">
    <property type="entry name" value="RING/U-box"/>
    <property type="match status" value="2"/>
</dbReference>
<dbReference type="SMART" id="SM00184">
    <property type="entry name" value="RING"/>
    <property type="match status" value="1"/>
</dbReference>
<dbReference type="EMBL" id="ML170171">
    <property type="protein sequence ID" value="TDL23182.1"/>
    <property type="molecule type" value="Genomic_DNA"/>
</dbReference>
<reference evidence="14 15" key="1">
    <citation type="submission" date="2018-06" db="EMBL/GenBank/DDBJ databases">
        <title>A transcriptomic atlas of mushroom development highlights an independent origin of complex multicellularity.</title>
        <authorList>
            <consortium name="DOE Joint Genome Institute"/>
            <person name="Krizsan K."/>
            <person name="Almasi E."/>
            <person name="Merenyi Z."/>
            <person name="Sahu N."/>
            <person name="Viragh M."/>
            <person name="Koszo T."/>
            <person name="Mondo S."/>
            <person name="Kiss B."/>
            <person name="Balint B."/>
            <person name="Kues U."/>
            <person name="Barry K."/>
            <person name="Hegedus J.C."/>
            <person name="Henrissat B."/>
            <person name="Johnson J."/>
            <person name="Lipzen A."/>
            <person name="Ohm R."/>
            <person name="Nagy I."/>
            <person name="Pangilinan J."/>
            <person name="Yan J."/>
            <person name="Xiong Y."/>
            <person name="Grigoriev I.V."/>
            <person name="Hibbett D.S."/>
            <person name="Nagy L.G."/>
        </authorList>
    </citation>
    <scope>NUCLEOTIDE SEQUENCE [LARGE SCALE GENOMIC DNA]</scope>
    <source>
        <strain evidence="14 15">SZMC22713</strain>
    </source>
</reference>
<evidence type="ECO:0000256" key="4">
    <source>
        <dbReference type="ARBA" id="ARBA00022679"/>
    </source>
</evidence>
<gene>
    <name evidence="14" type="ORF">BD410DRAFT_721585</name>
</gene>
<evidence type="ECO:0000256" key="6">
    <source>
        <dbReference type="ARBA" id="ARBA00022737"/>
    </source>
</evidence>
<dbReference type="PROSITE" id="PS51873">
    <property type="entry name" value="TRIAD"/>
    <property type="match status" value="1"/>
</dbReference>
<evidence type="ECO:0000259" key="12">
    <source>
        <dbReference type="PROSITE" id="PS50089"/>
    </source>
</evidence>
<evidence type="ECO:0000256" key="7">
    <source>
        <dbReference type="ARBA" id="ARBA00022771"/>
    </source>
</evidence>
<evidence type="ECO:0000256" key="11">
    <source>
        <dbReference type="SAM" id="MobiDB-lite"/>
    </source>
</evidence>
<keyword evidence="9" id="KW-0862">Zinc</keyword>
<dbReference type="PROSITE" id="PS00518">
    <property type="entry name" value="ZF_RING_1"/>
    <property type="match status" value="1"/>
</dbReference>
<keyword evidence="4" id="KW-0808">Transferase</keyword>
<evidence type="ECO:0000313" key="15">
    <source>
        <dbReference type="Proteomes" id="UP000294933"/>
    </source>
</evidence>
<keyword evidence="8" id="KW-0833">Ubl conjugation pathway</keyword>
<feature type="region of interest" description="Disordered" evidence="11">
    <location>
        <begin position="363"/>
        <end position="391"/>
    </location>
</feature>
<sequence>MHPEKDSKNGICSENGVGKSTNNADHLKILGGDVVVVSHPGLSQYTRGTPSSCGIAALNCVRLVLDLERNGVTEVNLLKAMMERRLMDDILSICADWSSDAHLELDEILSIPLFDASLRLLSSDYGRLGQEKFEEMLQKLNEFGQATVGKSIRSCAVIITRPPEIVTCLRISNNVQDVYVIFDSHPRPKHPDGGAFIFNVSVKGTAQHLAELFHFDERLLHPSSGVQWQVQLLANVSGHYFESTNHDFSDEAACLQAVFTASISMLAMKAAMNQLTSQNAYLASENKRQAEEITLMMQEQMEWKADRSQHKGKAPERHLAISSTRSSGNKPRNTTPVYDLEDERRPIIMSSLDWDGHQSNAVSYGREAASRQHGRKDPVTPGASSHTKGKKNAITRTFKSLGHSSASGKAFSSDLGESDASFLLANQMQSQFEEEDAQLRLQHNHLISNMQTTFDCGVCLETLPEDELAMIEMCKHPFCRQCLRQYAKTKVKEHLYPIICPTCKAQGDSKAQGNVTEILIHELGLSQKEYEIYIELSLTQFSTLVHCRKCKSSYFIDRKEYDEAEIISCPLRNCNYLWCKSCQQVLEIGGPKHSCDGSSELAHLMRRRGWKHCPGCQTPTEKITGCNHMTCFTPGCNTHFCYVCGKSIVKSSLRSEIQSAVSAHYRKCSLFEHVADRGVPP</sequence>
<dbReference type="GO" id="GO:0016567">
    <property type="term" value="P:protein ubiquitination"/>
    <property type="evidence" value="ECO:0007669"/>
    <property type="project" value="InterPro"/>
</dbReference>
<feature type="domain" description="RING-type" evidence="12">
    <location>
        <begin position="456"/>
        <end position="504"/>
    </location>
</feature>
<dbReference type="AlphaFoldDB" id="A0A4Y7Q7S7"/>
<comment type="catalytic activity">
    <reaction evidence="1">
        <text>[E2 ubiquitin-conjugating enzyme]-S-ubiquitinyl-L-cysteine + [acceptor protein]-L-lysine = [E2 ubiquitin-conjugating enzyme]-L-cysteine + [acceptor protein]-N(6)-ubiquitinyl-L-lysine.</text>
        <dbReference type="EC" id="2.3.2.31"/>
    </reaction>
</comment>
<organism evidence="14 15">
    <name type="scientific">Rickenella mellea</name>
    <dbReference type="NCBI Taxonomy" id="50990"/>
    <lineage>
        <taxon>Eukaryota</taxon>
        <taxon>Fungi</taxon>
        <taxon>Dikarya</taxon>
        <taxon>Basidiomycota</taxon>
        <taxon>Agaricomycotina</taxon>
        <taxon>Agaricomycetes</taxon>
        <taxon>Hymenochaetales</taxon>
        <taxon>Rickenellaceae</taxon>
        <taxon>Rickenella</taxon>
    </lineage>
</organism>
<feature type="compositionally biased region" description="Polar residues" evidence="11">
    <location>
        <begin position="321"/>
        <end position="336"/>
    </location>
</feature>
<comment type="pathway">
    <text evidence="2">Protein modification; protein ubiquitination.</text>
</comment>
<dbReference type="VEuPathDB" id="FungiDB:BD410DRAFT_721585"/>
<dbReference type="EC" id="2.3.2.31" evidence="3"/>
<dbReference type="InterPro" id="IPR013083">
    <property type="entry name" value="Znf_RING/FYVE/PHD"/>
</dbReference>
<evidence type="ECO:0000256" key="10">
    <source>
        <dbReference type="PROSITE-ProRule" id="PRU00175"/>
    </source>
</evidence>
<dbReference type="Gene3D" id="3.30.40.10">
    <property type="entry name" value="Zinc/RING finger domain, C3HC4 (zinc finger)"/>
    <property type="match status" value="1"/>
</dbReference>
<evidence type="ECO:0000256" key="1">
    <source>
        <dbReference type="ARBA" id="ARBA00001798"/>
    </source>
</evidence>
<dbReference type="PANTHER" id="PTHR11685">
    <property type="entry name" value="RBR FAMILY RING FINGER AND IBR DOMAIN-CONTAINING"/>
    <property type="match status" value="1"/>
</dbReference>
<dbReference type="GO" id="GO:0008270">
    <property type="term" value="F:zinc ion binding"/>
    <property type="evidence" value="ECO:0007669"/>
    <property type="project" value="UniProtKB-KW"/>
</dbReference>